<organism evidence="2 3">
    <name type="scientific">Nakamurella leprariae</name>
    <dbReference type="NCBI Taxonomy" id="2803911"/>
    <lineage>
        <taxon>Bacteria</taxon>
        <taxon>Bacillati</taxon>
        <taxon>Actinomycetota</taxon>
        <taxon>Actinomycetes</taxon>
        <taxon>Nakamurellales</taxon>
        <taxon>Nakamurellaceae</taxon>
        <taxon>Nakamurella</taxon>
    </lineage>
</organism>
<dbReference type="Pfam" id="PF00107">
    <property type="entry name" value="ADH_zinc_N"/>
    <property type="match status" value="1"/>
</dbReference>
<dbReference type="PANTHER" id="PTHR43677:SF4">
    <property type="entry name" value="QUINONE OXIDOREDUCTASE-LIKE PROTEIN 2"/>
    <property type="match status" value="1"/>
</dbReference>
<dbReference type="Pfam" id="PF08240">
    <property type="entry name" value="ADH_N"/>
    <property type="match status" value="1"/>
</dbReference>
<dbReference type="InterPro" id="IPR011032">
    <property type="entry name" value="GroES-like_sf"/>
</dbReference>
<evidence type="ECO:0000259" key="1">
    <source>
        <dbReference type="SMART" id="SM00829"/>
    </source>
</evidence>
<accession>A0A938YHJ6</accession>
<dbReference type="Proteomes" id="UP000663792">
    <property type="component" value="Unassembled WGS sequence"/>
</dbReference>
<dbReference type="InterPro" id="IPR013149">
    <property type="entry name" value="ADH-like_C"/>
</dbReference>
<proteinExistence type="predicted"/>
<gene>
    <name evidence="2" type="ORF">JL106_11625</name>
</gene>
<dbReference type="InterPro" id="IPR020843">
    <property type="entry name" value="ER"/>
</dbReference>
<dbReference type="Gene3D" id="3.40.50.720">
    <property type="entry name" value="NAD(P)-binding Rossmann-like Domain"/>
    <property type="match status" value="1"/>
</dbReference>
<dbReference type="AlphaFoldDB" id="A0A938YHJ6"/>
<sequence length="331" mass="34119">MKAFQLHAYEGPAALRLVDVPAPVPGPHDLLIRVAAIGVNYPDLLTTRGRYQFRPDPPFVPGCEVAGTVQAAPDGSGFAVGDRVCGFTWEGGFAEQTVLPAASAAPVPDDVDLVDAAAILVNHQTALFALQRRAALRAGEVVLVLGGAGGIGTAAIQVATGLGARVIAGVSRPERVEVAAAAGADDVLVLEPGFAARVKELAGRGVDVVVDPVGDWLFDEAVRCLAPEGRIVVVGFAAGGIPKIGVNRVLLRNISVIGAAWGAFQDLEPGLIARQAATLDGLARQGFVRPQLDSVVPFEQLPEVLERLGRGEVRGKAVVTLGRPSVGGRGG</sequence>
<dbReference type="Gene3D" id="3.90.180.10">
    <property type="entry name" value="Medium-chain alcohol dehydrogenases, catalytic domain"/>
    <property type="match status" value="1"/>
</dbReference>
<feature type="domain" description="Enoyl reductase (ER)" evidence="1">
    <location>
        <begin position="11"/>
        <end position="319"/>
    </location>
</feature>
<evidence type="ECO:0000313" key="2">
    <source>
        <dbReference type="EMBL" id="MBM9467930.1"/>
    </source>
</evidence>
<protein>
    <submittedName>
        <fullName evidence="2">NADPH:quinone oxidoreductase family protein</fullName>
    </submittedName>
</protein>
<dbReference type="SUPFAM" id="SSF50129">
    <property type="entry name" value="GroES-like"/>
    <property type="match status" value="1"/>
</dbReference>
<comment type="caution">
    <text evidence="2">The sequence shown here is derived from an EMBL/GenBank/DDBJ whole genome shotgun (WGS) entry which is preliminary data.</text>
</comment>
<dbReference type="InterPro" id="IPR051397">
    <property type="entry name" value="Zn-ADH-like_protein"/>
</dbReference>
<name>A0A938YHJ6_9ACTN</name>
<dbReference type="GO" id="GO:0016491">
    <property type="term" value="F:oxidoreductase activity"/>
    <property type="evidence" value="ECO:0007669"/>
    <property type="project" value="InterPro"/>
</dbReference>
<dbReference type="InterPro" id="IPR013154">
    <property type="entry name" value="ADH-like_N"/>
</dbReference>
<dbReference type="CDD" id="cd08241">
    <property type="entry name" value="QOR1"/>
    <property type="match status" value="1"/>
</dbReference>
<dbReference type="InterPro" id="IPR036291">
    <property type="entry name" value="NAD(P)-bd_dom_sf"/>
</dbReference>
<dbReference type="RefSeq" id="WP_205260889.1">
    <property type="nucleotide sequence ID" value="NZ_JAERWK010000015.1"/>
</dbReference>
<keyword evidence="3" id="KW-1185">Reference proteome</keyword>
<dbReference type="SUPFAM" id="SSF51735">
    <property type="entry name" value="NAD(P)-binding Rossmann-fold domains"/>
    <property type="match status" value="1"/>
</dbReference>
<reference evidence="2" key="1">
    <citation type="submission" date="2021-01" db="EMBL/GenBank/DDBJ databases">
        <title>YIM 132084 draft genome.</title>
        <authorList>
            <person name="An D."/>
        </authorList>
    </citation>
    <scope>NUCLEOTIDE SEQUENCE</scope>
    <source>
        <strain evidence="2">YIM 132084</strain>
    </source>
</reference>
<dbReference type="PANTHER" id="PTHR43677">
    <property type="entry name" value="SHORT-CHAIN DEHYDROGENASE/REDUCTASE"/>
    <property type="match status" value="1"/>
</dbReference>
<dbReference type="EMBL" id="JAERWK010000015">
    <property type="protein sequence ID" value="MBM9467930.1"/>
    <property type="molecule type" value="Genomic_DNA"/>
</dbReference>
<dbReference type="SMART" id="SM00829">
    <property type="entry name" value="PKS_ER"/>
    <property type="match status" value="1"/>
</dbReference>
<evidence type="ECO:0000313" key="3">
    <source>
        <dbReference type="Proteomes" id="UP000663792"/>
    </source>
</evidence>